<dbReference type="EMBL" id="JMIB01000008">
    <property type="protein sequence ID" value="KDM92473.1"/>
    <property type="molecule type" value="Genomic_DNA"/>
</dbReference>
<keyword evidence="1" id="KW-0732">Signal</keyword>
<dbReference type="InterPro" id="IPR013766">
    <property type="entry name" value="Thioredoxin_domain"/>
</dbReference>
<protein>
    <recommendedName>
        <fullName evidence="2">Thioredoxin domain-containing protein</fullName>
    </recommendedName>
</protein>
<keyword evidence="4" id="KW-1185">Reference proteome</keyword>
<dbReference type="GO" id="GO:0016209">
    <property type="term" value="F:antioxidant activity"/>
    <property type="evidence" value="ECO:0007669"/>
    <property type="project" value="InterPro"/>
</dbReference>
<evidence type="ECO:0000259" key="2">
    <source>
        <dbReference type="PROSITE" id="PS51352"/>
    </source>
</evidence>
<dbReference type="Gene3D" id="3.40.30.10">
    <property type="entry name" value="Glutaredoxin"/>
    <property type="match status" value="1"/>
</dbReference>
<comment type="caution">
    <text evidence="3">The sequence shown here is derived from an EMBL/GenBank/DDBJ whole genome shotgun (WGS) entry which is preliminary data.</text>
</comment>
<dbReference type="AlphaFoldDB" id="A0A066RYK0"/>
<proteinExistence type="predicted"/>
<dbReference type="SUPFAM" id="SSF52833">
    <property type="entry name" value="Thioredoxin-like"/>
    <property type="match status" value="1"/>
</dbReference>
<gene>
    <name evidence="3" type="ORF">EA58_05900</name>
</gene>
<dbReference type="Proteomes" id="UP000027192">
    <property type="component" value="Unassembled WGS sequence"/>
</dbReference>
<dbReference type="STRING" id="1654360.EA58_05900"/>
<reference evidence="3 4" key="1">
    <citation type="submission" date="2014-04" db="EMBL/GenBank/DDBJ databases">
        <title>Draft genome sequence of Photobacterium halotolerans S2753: a solonamide, ngercheumicin and holomycin producer.</title>
        <authorList>
            <person name="Machado H.R."/>
            <person name="Gram L."/>
        </authorList>
    </citation>
    <scope>NUCLEOTIDE SEQUENCE [LARGE SCALE GENOMIC DNA]</scope>
    <source>
        <strain evidence="3 4">S2753</strain>
    </source>
</reference>
<evidence type="ECO:0000313" key="4">
    <source>
        <dbReference type="Proteomes" id="UP000027192"/>
    </source>
</evidence>
<sequence length="321" mass="35515">MKRLTILYTLPLLASLCFSALVQSEPAVSLLEKQQTLAGTPVQLNENRITHLVFIEIWASYAGSGPEAFVASLPESFQKRTDRIWVQPEINVTRAQLLEFQGYYPQVAPIVLDRGRHLLTGFGLWQTPAHVLIEKGKVVFSGSNEALLDYLEPGRKTAEAKAQTWDALQPPTTAASTPVKAKPYVVPHVGDTAPLFQRQTMSDQPVSLAALLQQGQAQQPVSLVFLDALCPMPHFPDCEQKIAQWKQLMAKDSSRQWVGVISGYYIDASIASAFAEKFGLTAPLIFDTDNSVFTQYGIHATPYQVDVGSQGRILYRGDQLR</sequence>
<organism evidence="3 4">
    <name type="scientific">Photobacterium galatheae</name>
    <dbReference type="NCBI Taxonomy" id="1654360"/>
    <lineage>
        <taxon>Bacteria</taxon>
        <taxon>Pseudomonadati</taxon>
        <taxon>Pseudomonadota</taxon>
        <taxon>Gammaproteobacteria</taxon>
        <taxon>Vibrionales</taxon>
        <taxon>Vibrionaceae</taxon>
        <taxon>Photobacterium</taxon>
    </lineage>
</organism>
<evidence type="ECO:0000256" key="1">
    <source>
        <dbReference type="SAM" id="SignalP"/>
    </source>
</evidence>
<accession>A0A066RYK0</accession>
<feature type="domain" description="Thioredoxin" evidence="2">
    <location>
        <begin position="187"/>
        <end position="321"/>
    </location>
</feature>
<dbReference type="GO" id="GO:0016491">
    <property type="term" value="F:oxidoreductase activity"/>
    <property type="evidence" value="ECO:0007669"/>
    <property type="project" value="InterPro"/>
</dbReference>
<dbReference type="Pfam" id="PF00578">
    <property type="entry name" value="AhpC-TSA"/>
    <property type="match status" value="1"/>
</dbReference>
<feature type="signal peptide" evidence="1">
    <location>
        <begin position="1"/>
        <end position="22"/>
    </location>
</feature>
<evidence type="ECO:0000313" key="3">
    <source>
        <dbReference type="EMBL" id="KDM92473.1"/>
    </source>
</evidence>
<dbReference type="OrthoDB" id="6119231at2"/>
<dbReference type="RefSeq" id="WP_036750086.1">
    <property type="nucleotide sequence ID" value="NZ_JAGSGC010000001.1"/>
</dbReference>
<dbReference type="PROSITE" id="PS51352">
    <property type="entry name" value="THIOREDOXIN_2"/>
    <property type="match status" value="1"/>
</dbReference>
<dbReference type="InterPro" id="IPR000866">
    <property type="entry name" value="AhpC/TSA"/>
</dbReference>
<dbReference type="InterPro" id="IPR036249">
    <property type="entry name" value="Thioredoxin-like_sf"/>
</dbReference>
<name>A0A066RYK0_9GAMM</name>
<feature type="chain" id="PRO_5001626120" description="Thioredoxin domain-containing protein" evidence="1">
    <location>
        <begin position="23"/>
        <end position="321"/>
    </location>
</feature>